<dbReference type="PANTHER" id="PTHR37938">
    <property type="entry name" value="BLL0215 PROTEIN"/>
    <property type="match status" value="1"/>
</dbReference>
<evidence type="ECO:0000313" key="4">
    <source>
        <dbReference type="Proteomes" id="UP000035648"/>
    </source>
</evidence>
<keyword evidence="2" id="KW-1133">Transmembrane helix</keyword>
<evidence type="ECO:0000256" key="2">
    <source>
        <dbReference type="SAM" id="Phobius"/>
    </source>
</evidence>
<feature type="compositionally biased region" description="Acidic residues" evidence="1">
    <location>
        <begin position="9"/>
        <end position="22"/>
    </location>
</feature>
<dbReference type="STRING" id="1618337.UT28_C0001G0303"/>
<proteinExistence type="predicted"/>
<keyword evidence="2" id="KW-0472">Membrane</keyword>
<dbReference type="KEGG" id="bbgw:UT28_C0001G0303"/>
<sequence length="185" mass="21089">MADKSEITDISEELSDEPIDDEGYDLEDQRGDEEIILVRHQHPWVLAKAGLILIILTGAVVATFLVWKTALASWIVLSVAGLIIILYGFLRGFLYKNSVFVITNQRVINVYQGSLFNRIVQEVDLDNIYNMTYKIEGPMASLLNYGTIELTTEGDYTDCIKVKNIENPYFVHNKISEMRKRALKK</sequence>
<protein>
    <recommendedName>
        <fullName evidence="5">DUF304 domain-containing protein</fullName>
    </recommendedName>
</protein>
<dbReference type="Proteomes" id="UP000035648">
    <property type="component" value="Chromosome"/>
</dbReference>
<feature type="region of interest" description="Disordered" evidence="1">
    <location>
        <begin position="1"/>
        <end position="22"/>
    </location>
</feature>
<reference evidence="3 4" key="1">
    <citation type="journal article" date="2015" name="Nature">
        <title>rRNA introns, odd ribosomes, and small enigmatic genomes across a large radiation of phyla.</title>
        <authorList>
            <person name="Brown C.T."/>
            <person name="Hug L.A."/>
            <person name="Thomas B.C."/>
            <person name="Sharon I."/>
            <person name="Castelle C.J."/>
            <person name="Singh A."/>
            <person name="Wilkins M.J."/>
            <person name="Williams K.H."/>
            <person name="Banfield J.F."/>
        </authorList>
    </citation>
    <scope>NUCLEOTIDE SEQUENCE [LARGE SCALE GENOMIC DNA]</scope>
</reference>
<evidence type="ECO:0008006" key="5">
    <source>
        <dbReference type="Google" id="ProtNLM"/>
    </source>
</evidence>
<dbReference type="EMBL" id="CP011213">
    <property type="protein sequence ID" value="AKM82112.1"/>
    <property type="molecule type" value="Genomic_DNA"/>
</dbReference>
<evidence type="ECO:0000256" key="1">
    <source>
        <dbReference type="SAM" id="MobiDB-lite"/>
    </source>
</evidence>
<organism evidence="3 4">
    <name type="scientific">Berkelbacteria bacterium GW2011_GWE1_39_12</name>
    <dbReference type="NCBI Taxonomy" id="1618337"/>
    <lineage>
        <taxon>Bacteria</taxon>
        <taxon>Candidatus Berkelbacteria</taxon>
    </lineage>
</organism>
<accession>A0A0G4B540</accession>
<gene>
    <name evidence="3" type="ORF">UT28_C0001G0303</name>
</gene>
<dbReference type="PANTHER" id="PTHR37938:SF1">
    <property type="entry name" value="BLL0215 PROTEIN"/>
    <property type="match status" value="1"/>
</dbReference>
<feature type="transmembrane region" description="Helical" evidence="2">
    <location>
        <begin position="71"/>
        <end position="90"/>
    </location>
</feature>
<keyword evidence="2" id="KW-0812">Transmembrane</keyword>
<feature type="transmembrane region" description="Helical" evidence="2">
    <location>
        <begin position="45"/>
        <end position="65"/>
    </location>
</feature>
<name>A0A0G4B540_9BACT</name>
<evidence type="ECO:0000313" key="3">
    <source>
        <dbReference type="EMBL" id="AKM82112.1"/>
    </source>
</evidence>
<dbReference type="AlphaFoldDB" id="A0A0G4B540"/>